<evidence type="ECO:0000313" key="3">
    <source>
        <dbReference type="EMBL" id="BAF87068.1"/>
    </source>
</evidence>
<feature type="region of interest" description="Disordered" evidence="1">
    <location>
        <begin position="1"/>
        <end position="23"/>
    </location>
</feature>
<evidence type="ECO:0000313" key="4">
    <source>
        <dbReference type="Proteomes" id="UP000000270"/>
    </source>
</evidence>
<sequence>MFLDVPSQWPPQDPPPEPPKARFSPKEEKFLLWVVALNVLGLFIAPVGGFTILNAVRALFGP</sequence>
<feature type="compositionally biased region" description="Pro residues" evidence="1">
    <location>
        <begin position="8"/>
        <end position="18"/>
    </location>
</feature>
<keyword evidence="2" id="KW-0472">Membrane</keyword>
<keyword evidence="4" id="KW-1185">Reference proteome</keyword>
<reference evidence="3 4" key="6">
    <citation type="journal article" date="2011" name="Appl. Environ. Microbiol.">
        <title>Involvement of the azorhizobial chromosome partition gene (parA) in the onset of bacteroid differentiation during Sesbania rostrata stem nodule development.</title>
        <authorList>
            <person name="Liu CT."/>
            <person name="Lee KB."/>
            <person name="Wang YS."/>
            <person name="Peng MH."/>
            <person name="Lee KT."/>
            <person name="Suzuki S."/>
            <person name="Suzuki T."/>
            <person name="Oyaizu H."/>
        </authorList>
    </citation>
    <scope>NUCLEOTIDE SEQUENCE [LARGE SCALE GENOMIC DNA]</scope>
    <source>
        <strain evidence="4">ATCC 43989 / DSM 5975 / JCM 20966 / LMG 6465 / NBRC 14845 / NCIMB 13405 / ORS 571</strain>
    </source>
</reference>
<organism evidence="3 4">
    <name type="scientific">Azorhizobium caulinodans (strain ATCC 43989 / DSM 5975 / JCM 20966 / LMG 6465 / NBRC 14845 / NCIMB 13405 / ORS 571)</name>
    <dbReference type="NCBI Taxonomy" id="438753"/>
    <lineage>
        <taxon>Bacteria</taxon>
        <taxon>Pseudomonadati</taxon>
        <taxon>Pseudomonadota</taxon>
        <taxon>Alphaproteobacteria</taxon>
        <taxon>Hyphomicrobiales</taxon>
        <taxon>Xanthobacteraceae</taxon>
        <taxon>Azorhizobium</taxon>
    </lineage>
</organism>
<dbReference type="Proteomes" id="UP000000270">
    <property type="component" value="Chromosome"/>
</dbReference>
<dbReference type="HOGENOM" id="CLU_205927_0_0_5"/>
<dbReference type="KEGG" id="azc:AZC_1070"/>
<keyword evidence="2" id="KW-0812">Transmembrane</keyword>
<reference evidence="3 4" key="1">
    <citation type="journal article" date="2007" name="Appl. Environ. Microbiol.">
        <title>Rhizobial factors required for stem nodule maturation and maintenance in Sesbania rostrata-Azorhizobium caulinodans ORS571 symbiosis.</title>
        <authorList>
            <person name="Suzuki S."/>
            <person name="Aono T."/>
            <person name="Lee KB."/>
            <person name="Suzuki T."/>
            <person name="Liu CT."/>
            <person name="Miwa H."/>
            <person name="Wakao S."/>
            <person name="Iki T."/>
            <person name="Oyaizu H."/>
        </authorList>
    </citation>
    <scope>NUCLEOTIDE SEQUENCE [LARGE SCALE GENOMIC DNA]</scope>
    <source>
        <strain evidence="4">ATCC 43989 / DSM 5975 / JCM 20966 / LMG 6465 / NBRC 14845 / NCIMB 13405 / ORS 571</strain>
    </source>
</reference>
<dbReference type="STRING" id="438753.AZC_1070"/>
<dbReference type="eggNOG" id="ENOG50312X1">
    <property type="taxonomic scope" value="Bacteria"/>
</dbReference>
<reference evidence="3 4" key="4">
    <citation type="journal article" date="2009" name="Appl. Environ. Microbiol.">
        <title>Comparative genome-wide transcriptional profiling of Azorhizobium caulinodans ORS571 grown under free-living and symbiotic conditions.</title>
        <authorList>
            <person name="Tsukada S."/>
            <person name="Aono T."/>
            <person name="Akiba N."/>
            <person name="Lee KB."/>
            <person name="Liu CT."/>
            <person name="Toyazaki H."/>
            <person name="Oyaizu H."/>
        </authorList>
    </citation>
    <scope>NUCLEOTIDE SEQUENCE [LARGE SCALE GENOMIC DNA]</scope>
    <source>
        <strain evidence="4">ATCC 43989 / DSM 5975 / JCM 20966 / LMG 6465 / NBRC 14845 / NCIMB 13405 / ORS 571</strain>
    </source>
</reference>
<reference evidence="4" key="2">
    <citation type="submission" date="2007-04" db="EMBL/GenBank/DDBJ databases">
        <title>Complete genome sequence of the nitrogen-fixing bacterium Azorhizobium caulinodans ORS571.</title>
        <authorList>
            <person name="Lee K.B."/>
            <person name="Backer P.D."/>
            <person name="Aono T."/>
            <person name="Liu C.T."/>
            <person name="Suzuki S."/>
            <person name="Suzuki T."/>
            <person name="Kaneko T."/>
            <person name="Yamada M."/>
            <person name="Tabata S."/>
            <person name="Kupfer D.M."/>
            <person name="Najar F.Z."/>
            <person name="Wiley G.B."/>
            <person name="Roe B."/>
            <person name="Binnewies T."/>
            <person name="Ussery D."/>
            <person name="Vereecke D."/>
            <person name="Gevers D."/>
            <person name="Holsters M."/>
            <person name="Oyaizu H."/>
        </authorList>
    </citation>
    <scope>NUCLEOTIDE SEQUENCE [LARGE SCALE GENOMIC DNA]</scope>
    <source>
        <strain evidence="4">ATCC 43989 / DSM 5975 / JCM 20966 / LMG 6465 / NBRC 14845 / NCIMB 13405 / ORS 571</strain>
    </source>
</reference>
<name>A8HQW6_AZOC5</name>
<reference evidence="3 4" key="5">
    <citation type="journal article" date="2010" name="Appl. Environ. Microbiol.">
        <title>phrR-like gene praR of Azorhizobium caulinodans ORS571 is essential for symbiosis with Sesbania rostrata and is involved in expression of reb genes.</title>
        <authorList>
            <person name="Akiba N."/>
            <person name="Aono T."/>
            <person name="Toyazaki H."/>
            <person name="Sato S."/>
            <person name="Oyaizu H."/>
        </authorList>
    </citation>
    <scope>NUCLEOTIDE SEQUENCE [LARGE SCALE GENOMIC DNA]</scope>
    <source>
        <strain evidence="4">ATCC 43989 / DSM 5975 / JCM 20966 / LMG 6465 / NBRC 14845 / NCIMB 13405 / ORS 571</strain>
    </source>
</reference>
<protein>
    <submittedName>
        <fullName evidence="3">Uncharacterized protein</fullName>
    </submittedName>
</protein>
<proteinExistence type="predicted"/>
<dbReference type="EMBL" id="AP009384">
    <property type="protein sequence ID" value="BAF87068.1"/>
    <property type="molecule type" value="Genomic_DNA"/>
</dbReference>
<dbReference type="RefSeq" id="WP_012169601.1">
    <property type="nucleotide sequence ID" value="NC_009937.1"/>
</dbReference>
<evidence type="ECO:0000256" key="2">
    <source>
        <dbReference type="SAM" id="Phobius"/>
    </source>
</evidence>
<feature type="transmembrane region" description="Helical" evidence="2">
    <location>
        <begin position="30"/>
        <end position="53"/>
    </location>
</feature>
<gene>
    <name evidence="3" type="ordered locus">AZC_1070</name>
</gene>
<keyword evidence="2" id="KW-1133">Transmembrane helix</keyword>
<evidence type="ECO:0000256" key="1">
    <source>
        <dbReference type="SAM" id="MobiDB-lite"/>
    </source>
</evidence>
<reference evidence="3 4" key="3">
    <citation type="journal article" date="2008" name="BMC Genomics">
        <title>The genome of the versatile nitrogen fixer Azorhizobium caulinodans ORS571.</title>
        <authorList>
            <person name="Lee KB."/>
            <person name="Backer P.D."/>
            <person name="Aono T."/>
            <person name="Liu CT."/>
            <person name="Suzuki S."/>
            <person name="Suzuki T."/>
            <person name="Kaneko T."/>
            <person name="Yamada M."/>
            <person name="Tabata S."/>
            <person name="Kupfer D.M."/>
            <person name="Najar F.Z."/>
            <person name="Wiley G.B."/>
            <person name="Roe B."/>
            <person name="Binnewies T.T."/>
            <person name="Ussery D.W."/>
            <person name="D'Haeze W."/>
            <person name="Herder J.D."/>
            <person name="Gevers D."/>
            <person name="Vereecke D."/>
            <person name="Holsters M."/>
            <person name="Oyaizu H."/>
        </authorList>
    </citation>
    <scope>NUCLEOTIDE SEQUENCE [LARGE SCALE GENOMIC DNA]</scope>
    <source>
        <strain evidence="4">ATCC 43989 / DSM 5975 / JCM 20966 / LMG 6465 / NBRC 14845 / NCIMB 13405 / ORS 571</strain>
    </source>
</reference>
<dbReference type="AlphaFoldDB" id="A8HQW6"/>
<accession>A8HQW6</accession>